<keyword evidence="4" id="KW-0067">ATP-binding</keyword>
<dbReference type="SUPFAM" id="SSF52540">
    <property type="entry name" value="P-loop containing nucleoside triphosphate hydrolases"/>
    <property type="match status" value="1"/>
</dbReference>
<dbReference type="GO" id="GO:0003723">
    <property type="term" value="F:RNA binding"/>
    <property type="evidence" value="ECO:0007669"/>
    <property type="project" value="TreeGrafter"/>
</dbReference>
<dbReference type="InterPro" id="IPR001650">
    <property type="entry name" value="Helicase_C-like"/>
</dbReference>
<keyword evidence="1" id="KW-0547">Nucleotide-binding</keyword>
<dbReference type="InterPro" id="IPR027417">
    <property type="entry name" value="P-loop_NTPase"/>
</dbReference>
<dbReference type="AlphaFoldDB" id="A0A644TL51"/>
<dbReference type="InterPro" id="IPR007502">
    <property type="entry name" value="Helicase-assoc_dom"/>
</dbReference>
<feature type="region of interest" description="Disordered" evidence="5">
    <location>
        <begin position="210"/>
        <end position="238"/>
    </location>
</feature>
<dbReference type="CDD" id="cd17917">
    <property type="entry name" value="DEXHc_RHA-like"/>
    <property type="match status" value="1"/>
</dbReference>
<dbReference type="Pfam" id="PF00271">
    <property type="entry name" value="Helicase_C"/>
    <property type="match status" value="1"/>
</dbReference>
<feature type="compositionally biased region" description="Basic and acidic residues" evidence="5">
    <location>
        <begin position="213"/>
        <end position="223"/>
    </location>
</feature>
<dbReference type="SMART" id="SM00487">
    <property type="entry name" value="DEXDc"/>
    <property type="match status" value="1"/>
</dbReference>
<dbReference type="InterPro" id="IPR014001">
    <property type="entry name" value="Helicase_ATP-bd"/>
</dbReference>
<dbReference type="Gene3D" id="3.40.50.300">
    <property type="entry name" value="P-loop containing nucleotide triphosphate hydrolases"/>
    <property type="match status" value="2"/>
</dbReference>
<evidence type="ECO:0000256" key="3">
    <source>
        <dbReference type="ARBA" id="ARBA00022806"/>
    </source>
</evidence>
<dbReference type="Pfam" id="PF00270">
    <property type="entry name" value="DEAD"/>
    <property type="match status" value="1"/>
</dbReference>
<keyword evidence="2" id="KW-0378">Hydrolase</keyword>
<reference evidence="8" key="1">
    <citation type="submission" date="2019-08" db="EMBL/GenBank/DDBJ databases">
        <authorList>
            <person name="Kucharzyk K."/>
            <person name="Murdoch R.W."/>
            <person name="Higgins S."/>
            <person name="Loffler F."/>
        </authorList>
    </citation>
    <scope>NUCLEOTIDE SEQUENCE</scope>
</reference>
<organism evidence="8">
    <name type="scientific">bioreactor metagenome</name>
    <dbReference type="NCBI Taxonomy" id="1076179"/>
    <lineage>
        <taxon>unclassified sequences</taxon>
        <taxon>metagenomes</taxon>
        <taxon>ecological metagenomes</taxon>
    </lineage>
</organism>
<evidence type="ECO:0000256" key="1">
    <source>
        <dbReference type="ARBA" id="ARBA00022741"/>
    </source>
</evidence>
<protein>
    <recommendedName>
        <fullName evidence="9">RNA helicase</fullName>
    </recommendedName>
</protein>
<name>A0A644TL51_9ZZZZ</name>
<dbReference type="SMART" id="SM00490">
    <property type="entry name" value="HELICc"/>
    <property type="match status" value="1"/>
</dbReference>
<accession>A0A644TL51</accession>
<dbReference type="SMART" id="SM00847">
    <property type="entry name" value="HA2"/>
    <property type="match status" value="1"/>
</dbReference>
<keyword evidence="3" id="KW-0347">Helicase</keyword>
<dbReference type="PROSITE" id="PS51192">
    <property type="entry name" value="HELICASE_ATP_BIND_1"/>
    <property type="match status" value="1"/>
</dbReference>
<feature type="domain" description="Helicase ATP-binding" evidence="6">
    <location>
        <begin position="28"/>
        <end position="191"/>
    </location>
</feature>
<dbReference type="FunFam" id="3.40.50.300:FF:002125">
    <property type="entry name" value="ATP-dependent helicase HrpB"/>
    <property type="match status" value="1"/>
</dbReference>
<evidence type="ECO:0000256" key="5">
    <source>
        <dbReference type="SAM" id="MobiDB-lite"/>
    </source>
</evidence>
<dbReference type="InterPro" id="IPR011545">
    <property type="entry name" value="DEAD/DEAH_box_helicase_dom"/>
</dbReference>
<dbReference type="PROSITE" id="PS51194">
    <property type="entry name" value="HELICASE_CTER"/>
    <property type="match status" value="1"/>
</dbReference>
<dbReference type="InterPro" id="IPR011709">
    <property type="entry name" value="DEAD-box_helicase_OB_fold"/>
</dbReference>
<evidence type="ECO:0000259" key="6">
    <source>
        <dbReference type="PROSITE" id="PS51192"/>
    </source>
</evidence>
<gene>
    <name evidence="8" type="ORF">SDC9_12116</name>
</gene>
<dbReference type="EMBL" id="VSSQ01000032">
    <property type="protein sequence ID" value="MPL66441.1"/>
    <property type="molecule type" value="Genomic_DNA"/>
</dbReference>
<dbReference type="GO" id="GO:0016787">
    <property type="term" value="F:hydrolase activity"/>
    <property type="evidence" value="ECO:0007669"/>
    <property type="project" value="UniProtKB-KW"/>
</dbReference>
<sequence length="901" mass="100861">MEQNDRFVYSIFMHPHELPVYQQKDKILTALAENQVVVVESPTGSGKTTQLPIILHEAGYATNGLIGVTQPRRIATLSVSDFIARQLEVKVGGLVGYKMRFEDKTGVDTKIKIMTDGILLQEMKLDPYMSRYQVIMVDEAHERSLNIDFILGLLKQVLETRAEFKVIVSSATINAQVFSEYFGECPIVKIETQTYPVTLIYDPVIEAQGLEKPGGKPKEEPRGGNRNSGRKPESSSPLRYSDEALYDKILSIIQRSLSSRAEDEEGDILVFLPGEKTIKECAMRLYQSPMAEALHIVPLYARLGKDEQEKVFHPAPLGKSKVVIATNIAETSVTIDGITVVIDSGLAKLNYYNPRSFTASLIETPISKASCNQRKGRAGRTRPGTCYRLYPRKDFENRPLFTTEEIYRTDLSEVVLRMAELGISNFEEFDFISKPPKSGIAGAIDILNLLDALSEDRRLSKTGELMCAFPLLPRLSRMIVESMLRYPEVIHETLVAASFLSTMSPYVLPPGEELEARKAHHAFRDPMGDFVSYLRIYDAFIAAADKTRFCEHNYLDERTMREILRIREQLEIIVSDMGFPISRGGSLADYLCAVSRGLIQFVCARQERGLFRSLTAEKIQIHPGSVMFRENPDFIVAGEIVRTTRMYAMSVSPLSREILRRISPMVAERLSAISGGQAGRATSAVERRAKARGGEEKAAGRQAPRSFTDTIQLGGQIFDLVKGRGKKKMVLLPWERFTVARDNLDQGSAAAFKGLLAVIQQGGYSLLEGDKLETVIRIKDWLDLDRDLQREWPRSRNFEILDKGGNGGLDARNFGELVENLSHVFQVAKPKGKDKKLGFVSLYTDGEGVFWFRISKGFHTALNESIASLEALIDAADGVELAAEAKERIGDLYRKLSSFFE</sequence>
<dbReference type="PANTHER" id="PTHR18934">
    <property type="entry name" value="ATP-DEPENDENT RNA HELICASE"/>
    <property type="match status" value="1"/>
</dbReference>
<dbReference type="GO" id="GO:0005524">
    <property type="term" value="F:ATP binding"/>
    <property type="evidence" value="ECO:0007669"/>
    <property type="project" value="UniProtKB-KW"/>
</dbReference>
<evidence type="ECO:0008006" key="9">
    <source>
        <dbReference type="Google" id="ProtNLM"/>
    </source>
</evidence>
<dbReference type="PANTHER" id="PTHR18934:SF99">
    <property type="entry name" value="ATP-DEPENDENT RNA HELICASE DHX37-RELATED"/>
    <property type="match status" value="1"/>
</dbReference>
<dbReference type="Pfam" id="PF07717">
    <property type="entry name" value="OB_NTP_bind"/>
    <property type="match status" value="1"/>
</dbReference>
<evidence type="ECO:0000256" key="2">
    <source>
        <dbReference type="ARBA" id="ARBA00022801"/>
    </source>
</evidence>
<dbReference type="Gene3D" id="1.20.120.1080">
    <property type="match status" value="1"/>
</dbReference>
<proteinExistence type="predicted"/>
<dbReference type="GO" id="GO:0004386">
    <property type="term" value="F:helicase activity"/>
    <property type="evidence" value="ECO:0007669"/>
    <property type="project" value="UniProtKB-KW"/>
</dbReference>
<evidence type="ECO:0000259" key="7">
    <source>
        <dbReference type="PROSITE" id="PS51194"/>
    </source>
</evidence>
<evidence type="ECO:0000256" key="4">
    <source>
        <dbReference type="ARBA" id="ARBA00022840"/>
    </source>
</evidence>
<evidence type="ECO:0000313" key="8">
    <source>
        <dbReference type="EMBL" id="MPL66441.1"/>
    </source>
</evidence>
<dbReference type="CDD" id="cd18791">
    <property type="entry name" value="SF2_C_RHA"/>
    <property type="match status" value="1"/>
</dbReference>
<feature type="domain" description="Helicase C-terminal" evidence="7">
    <location>
        <begin position="252"/>
        <end position="422"/>
    </location>
</feature>
<comment type="caution">
    <text evidence="8">The sequence shown here is derived from an EMBL/GenBank/DDBJ whole genome shotgun (WGS) entry which is preliminary data.</text>
</comment>